<dbReference type="InterPro" id="IPR004838">
    <property type="entry name" value="NHTrfase_class1_PyrdxlP-BS"/>
</dbReference>
<dbReference type="InterPro" id="IPR015421">
    <property type="entry name" value="PyrdxlP-dep_Trfase_major"/>
</dbReference>
<dbReference type="InterPro" id="IPR015422">
    <property type="entry name" value="PyrdxlP-dep_Trfase_small"/>
</dbReference>
<feature type="domain" description="Aminotransferase class I/classII large" evidence="7">
    <location>
        <begin position="13"/>
        <end position="360"/>
    </location>
</feature>
<keyword evidence="9" id="KW-1185">Reference proteome</keyword>
<dbReference type="PANTHER" id="PTHR46383">
    <property type="entry name" value="ASPARTATE AMINOTRANSFERASE"/>
    <property type="match status" value="1"/>
</dbReference>
<dbReference type="PROSITE" id="PS00105">
    <property type="entry name" value="AA_TRANSFER_CLASS_1"/>
    <property type="match status" value="1"/>
</dbReference>
<dbReference type="GO" id="GO:0008483">
    <property type="term" value="F:transaminase activity"/>
    <property type="evidence" value="ECO:0007669"/>
    <property type="project" value="UniProtKB-KW"/>
</dbReference>
<comment type="cofactor">
    <cofactor evidence="1 6">
        <name>pyridoxal 5'-phosphate</name>
        <dbReference type="ChEBI" id="CHEBI:597326"/>
    </cofactor>
</comment>
<organism evidence="8 9">
    <name type="scientific">Rufibacter immobilis</name>
    <dbReference type="NCBI Taxonomy" id="1348778"/>
    <lineage>
        <taxon>Bacteria</taxon>
        <taxon>Pseudomonadati</taxon>
        <taxon>Bacteroidota</taxon>
        <taxon>Cytophagia</taxon>
        <taxon>Cytophagales</taxon>
        <taxon>Hymenobacteraceae</taxon>
        <taxon>Rufibacter</taxon>
    </lineage>
</organism>
<keyword evidence="5" id="KW-0663">Pyridoxal phosphate</keyword>
<dbReference type="InterPro" id="IPR050596">
    <property type="entry name" value="AspAT/PAT-like"/>
</dbReference>
<dbReference type="Gene3D" id="3.40.640.10">
    <property type="entry name" value="Type I PLP-dependent aspartate aminotransferase-like (Major domain)"/>
    <property type="match status" value="1"/>
</dbReference>
<dbReference type="InterPro" id="IPR015424">
    <property type="entry name" value="PyrdxlP-dep_Trfase"/>
</dbReference>
<dbReference type="CDD" id="cd00609">
    <property type="entry name" value="AAT_like"/>
    <property type="match status" value="1"/>
</dbReference>
<gene>
    <name evidence="8" type="ORF">EFA69_15240</name>
</gene>
<dbReference type="OrthoDB" id="1489696at2"/>
<sequence>MNLDIIPLHLGLSHFHTPSVAIEAMQEAVAQHQTFYGPNEGLPELRYALAQRYLEDDGVPIPAEQILITHGTKHALHLYLHSLLQPGDEVVAPAPYWFAFPELVRQSGGKLVPVPANPEEEYRLNVEELRSRITPATKLLLLTNPGNPTGKVYSWAELQQVAALLEEFPNLHLLSDEIYDGLGYKGPLPSFLRFESLRDRVAVVNGFSKSFAMSGWRIGYLIAPFPILEKAVELQQKWISGVSPFLQAGAVEAIRQRHRIWQQFRTELEAKRERVTTVLQKMPKLQFTVPDAGYYVTLQVDRCLRPQDPASPFQLVEEWAAALKDQVGLEVLPATNMGMPGAVRMSFALPDDVLENALLRLQAFVS</sequence>
<dbReference type="GO" id="GO:0030170">
    <property type="term" value="F:pyridoxal phosphate binding"/>
    <property type="evidence" value="ECO:0007669"/>
    <property type="project" value="InterPro"/>
</dbReference>
<proteinExistence type="inferred from homology"/>
<dbReference type="Pfam" id="PF00155">
    <property type="entry name" value="Aminotran_1_2"/>
    <property type="match status" value="1"/>
</dbReference>
<dbReference type="RefSeq" id="WP_123133949.1">
    <property type="nucleotide sequence ID" value="NZ_RJJE01000017.1"/>
</dbReference>
<evidence type="ECO:0000256" key="6">
    <source>
        <dbReference type="RuleBase" id="RU000481"/>
    </source>
</evidence>
<evidence type="ECO:0000313" key="9">
    <source>
        <dbReference type="Proteomes" id="UP000271010"/>
    </source>
</evidence>
<dbReference type="AlphaFoldDB" id="A0A3M9MPM3"/>
<evidence type="ECO:0000256" key="2">
    <source>
        <dbReference type="ARBA" id="ARBA00007441"/>
    </source>
</evidence>
<evidence type="ECO:0000256" key="4">
    <source>
        <dbReference type="ARBA" id="ARBA00022679"/>
    </source>
</evidence>
<evidence type="ECO:0000313" key="8">
    <source>
        <dbReference type="EMBL" id="RNI27482.1"/>
    </source>
</evidence>
<evidence type="ECO:0000256" key="1">
    <source>
        <dbReference type="ARBA" id="ARBA00001933"/>
    </source>
</evidence>
<dbReference type="EMBL" id="RJJE01000017">
    <property type="protein sequence ID" value="RNI27482.1"/>
    <property type="molecule type" value="Genomic_DNA"/>
</dbReference>
<keyword evidence="3 6" id="KW-0032">Aminotransferase</keyword>
<reference evidence="8 9" key="1">
    <citation type="submission" date="2018-11" db="EMBL/GenBank/DDBJ databases">
        <title>Rufibacter latericius sp. nov., isolated from water in Baiyang Lake.</title>
        <authorList>
            <person name="Yang Y."/>
        </authorList>
    </citation>
    <scope>NUCLEOTIDE SEQUENCE [LARGE SCALE GENOMIC DNA]</scope>
    <source>
        <strain evidence="8 9">MCC P1</strain>
    </source>
</reference>
<evidence type="ECO:0000256" key="5">
    <source>
        <dbReference type="ARBA" id="ARBA00022898"/>
    </source>
</evidence>
<comment type="caution">
    <text evidence="8">The sequence shown here is derived from an EMBL/GenBank/DDBJ whole genome shotgun (WGS) entry which is preliminary data.</text>
</comment>
<dbReference type="SUPFAM" id="SSF53383">
    <property type="entry name" value="PLP-dependent transferases"/>
    <property type="match status" value="1"/>
</dbReference>
<evidence type="ECO:0000256" key="3">
    <source>
        <dbReference type="ARBA" id="ARBA00022576"/>
    </source>
</evidence>
<protein>
    <recommendedName>
        <fullName evidence="6">Aminotransferase</fullName>
        <ecNumber evidence="6">2.6.1.-</ecNumber>
    </recommendedName>
</protein>
<accession>A0A3M9MPM3</accession>
<comment type="similarity">
    <text evidence="2 6">Belongs to the class-I pyridoxal-phosphate-dependent aminotransferase family.</text>
</comment>
<dbReference type="InterPro" id="IPR004839">
    <property type="entry name" value="Aminotransferase_I/II_large"/>
</dbReference>
<dbReference type="Gene3D" id="3.90.1150.10">
    <property type="entry name" value="Aspartate Aminotransferase, domain 1"/>
    <property type="match status" value="1"/>
</dbReference>
<name>A0A3M9MPM3_9BACT</name>
<keyword evidence="4 6" id="KW-0808">Transferase</keyword>
<dbReference type="GO" id="GO:0006520">
    <property type="term" value="P:amino acid metabolic process"/>
    <property type="evidence" value="ECO:0007669"/>
    <property type="project" value="InterPro"/>
</dbReference>
<dbReference type="Proteomes" id="UP000271010">
    <property type="component" value="Unassembled WGS sequence"/>
</dbReference>
<dbReference type="EC" id="2.6.1.-" evidence="6"/>
<evidence type="ECO:0000259" key="7">
    <source>
        <dbReference type="Pfam" id="PF00155"/>
    </source>
</evidence>